<dbReference type="WBParaSite" id="nRc.2.0.1.t08066-RA">
    <property type="protein sequence ID" value="nRc.2.0.1.t08066-RA"/>
    <property type="gene ID" value="nRc.2.0.1.g08066"/>
</dbReference>
<sequence length="72" mass="8208">MNLNELILLRYMTKKTLSALSKRTFKACLDEPVRNKNPALITDLLMSDAEFENLDGDRIVYGKGNDFCLLPD</sequence>
<evidence type="ECO:0000313" key="1">
    <source>
        <dbReference type="Proteomes" id="UP000887565"/>
    </source>
</evidence>
<dbReference type="Proteomes" id="UP000887565">
    <property type="component" value="Unplaced"/>
</dbReference>
<organism evidence="1 2">
    <name type="scientific">Romanomermis culicivorax</name>
    <name type="common">Nematode worm</name>
    <dbReference type="NCBI Taxonomy" id="13658"/>
    <lineage>
        <taxon>Eukaryota</taxon>
        <taxon>Metazoa</taxon>
        <taxon>Ecdysozoa</taxon>
        <taxon>Nematoda</taxon>
        <taxon>Enoplea</taxon>
        <taxon>Dorylaimia</taxon>
        <taxon>Mermithida</taxon>
        <taxon>Mermithoidea</taxon>
        <taxon>Mermithidae</taxon>
        <taxon>Romanomermis</taxon>
    </lineage>
</organism>
<proteinExistence type="predicted"/>
<dbReference type="AlphaFoldDB" id="A0A915I2W8"/>
<accession>A0A915I2W8</accession>
<evidence type="ECO:0000313" key="2">
    <source>
        <dbReference type="WBParaSite" id="nRc.2.0.1.t08066-RA"/>
    </source>
</evidence>
<reference evidence="2" key="1">
    <citation type="submission" date="2022-11" db="UniProtKB">
        <authorList>
            <consortium name="WormBaseParasite"/>
        </authorList>
    </citation>
    <scope>IDENTIFICATION</scope>
</reference>
<keyword evidence="1" id="KW-1185">Reference proteome</keyword>
<protein>
    <submittedName>
        <fullName evidence="2">Uncharacterized protein</fullName>
    </submittedName>
</protein>
<name>A0A915I2W8_ROMCU</name>